<evidence type="ECO:0000256" key="1">
    <source>
        <dbReference type="ARBA" id="ARBA00023002"/>
    </source>
</evidence>
<reference evidence="3" key="1">
    <citation type="submission" date="2010-05" db="EMBL/GenBank/DDBJ databases">
        <title>The Genome Sequence of Magnaporthe poae strain ATCC 64411.</title>
        <authorList>
            <consortium name="The Broad Institute Genome Sequencing Platform"/>
            <consortium name="Broad Institute Genome Sequencing Center for Infectious Disease"/>
            <person name="Ma L.-J."/>
            <person name="Dead R."/>
            <person name="Young S."/>
            <person name="Zeng Q."/>
            <person name="Koehrsen M."/>
            <person name="Alvarado L."/>
            <person name="Berlin A."/>
            <person name="Chapman S.B."/>
            <person name="Chen Z."/>
            <person name="Freedman E."/>
            <person name="Gellesch M."/>
            <person name="Goldberg J."/>
            <person name="Griggs A."/>
            <person name="Gujja S."/>
            <person name="Heilman E.R."/>
            <person name="Heiman D."/>
            <person name="Hepburn T."/>
            <person name="Howarth C."/>
            <person name="Jen D."/>
            <person name="Larson L."/>
            <person name="Mehta T."/>
            <person name="Neiman D."/>
            <person name="Pearson M."/>
            <person name="Roberts A."/>
            <person name="Saif S."/>
            <person name="Shea T."/>
            <person name="Shenoy N."/>
            <person name="Sisk P."/>
            <person name="Stolte C."/>
            <person name="Sykes S."/>
            <person name="Walk T."/>
            <person name="White J."/>
            <person name="Yandava C."/>
            <person name="Haas B."/>
            <person name="Nusbaum C."/>
            <person name="Birren B."/>
        </authorList>
    </citation>
    <scope>NUCLEOTIDE SEQUENCE</scope>
    <source>
        <strain evidence="3">ATCC 64411</strain>
    </source>
</reference>
<dbReference type="InterPro" id="IPR050411">
    <property type="entry name" value="AlphaKG_dependent_hydroxylases"/>
</dbReference>
<dbReference type="SUPFAM" id="SSF51197">
    <property type="entry name" value="Clavaminate synthase-like"/>
    <property type="match status" value="1"/>
</dbReference>
<evidence type="ECO:0000313" key="3">
    <source>
        <dbReference type="EMBL" id="KLU84723.1"/>
    </source>
</evidence>
<dbReference type="VEuPathDB" id="FungiDB:MAPG_03762"/>
<proteinExistence type="predicted"/>
<dbReference type="STRING" id="644358.A0A0C4DUW7"/>
<dbReference type="EMBL" id="ADBL01000891">
    <property type="status" value="NOT_ANNOTATED_CDS"/>
    <property type="molecule type" value="Genomic_DNA"/>
</dbReference>
<dbReference type="InterPro" id="IPR042098">
    <property type="entry name" value="TauD-like_sf"/>
</dbReference>
<reference evidence="5" key="2">
    <citation type="submission" date="2010-05" db="EMBL/GenBank/DDBJ databases">
        <title>The genome sequence of Magnaporthe poae strain ATCC 64411.</title>
        <authorList>
            <person name="Ma L.-J."/>
            <person name="Dead R."/>
            <person name="Young S."/>
            <person name="Zeng Q."/>
            <person name="Koehrsen M."/>
            <person name="Alvarado L."/>
            <person name="Berlin A."/>
            <person name="Chapman S.B."/>
            <person name="Chen Z."/>
            <person name="Freedman E."/>
            <person name="Gellesch M."/>
            <person name="Goldberg J."/>
            <person name="Griggs A."/>
            <person name="Gujja S."/>
            <person name="Heilman E.R."/>
            <person name="Heiman D."/>
            <person name="Hepburn T."/>
            <person name="Howarth C."/>
            <person name="Jen D."/>
            <person name="Larson L."/>
            <person name="Mehta T."/>
            <person name="Neiman D."/>
            <person name="Pearson M."/>
            <person name="Roberts A."/>
            <person name="Saif S."/>
            <person name="Shea T."/>
            <person name="Shenoy N."/>
            <person name="Sisk P."/>
            <person name="Stolte C."/>
            <person name="Sykes S."/>
            <person name="Walk T."/>
            <person name="White J."/>
            <person name="Yandava C."/>
            <person name="Haas B."/>
            <person name="Nusbaum C."/>
            <person name="Birren B."/>
        </authorList>
    </citation>
    <scope>NUCLEOTIDE SEQUENCE [LARGE SCALE GENOMIC DNA]</scope>
    <source>
        <strain evidence="5">ATCC 64411 / 73-15</strain>
    </source>
</reference>
<dbReference type="EMBL" id="GL876968">
    <property type="protein sequence ID" value="KLU84723.1"/>
    <property type="molecule type" value="Genomic_DNA"/>
</dbReference>
<reference evidence="4" key="5">
    <citation type="submission" date="2015-06" db="UniProtKB">
        <authorList>
            <consortium name="EnsemblFungi"/>
        </authorList>
    </citation>
    <scope>IDENTIFICATION</scope>
    <source>
        <strain evidence="4">ATCC 64411</strain>
    </source>
</reference>
<name>A0A0C4DUW7_MAGP6</name>
<dbReference type="eggNOG" id="ENOG502R4JR">
    <property type="taxonomic scope" value="Eukaryota"/>
</dbReference>
<reference evidence="3" key="3">
    <citation type="submission" date="2011-03" db="EMBL/GenBank/DDBJ databases">
        <title>Annotation of Magnaporthe poae ATCC 64411.</title>
        <authorList>
            <person name="Ma L.-J."/>
            <person name="Dead R."/>
            <person name="Young S.K."/>
            <person name="Zeng Q."/>
            <person name="Gargeya S."/>
            <person name="Fitzgerald M."/>
            <person name="Haas B."/>
            <person name="Abouelleil A."/>
            <person name="Alvarado L."/>
            <person name="Arachchi H.M."/>
            <person name="Berlin A."/>
            <person name="Brown A."/>
            <person name="Chapman S.B."/>
            <person name="Chen Z."/>
            <person name="Dunbar C."/>
            <person name="Freedman E."/>
            <person name="Gearin G."/>
            <person name="Gellesch M."/>
            <person name="Goldberg J."/>
            <person name="Griggs A."/>
            <person name="Gujja S."/>
            <person name="Heiman D."/>
            <person name="Howarth C."/>
            <person name="Larson L."/>
            <person name="Lui A."/>
            <person name="MacDonald P.J.P."/>
            <person name="Mehta T."/>
            <person name="Montmayeur A."/>
            <person name="Murphy C."/>
            <person name="Neiman D."/>
            <person name="Pearson M."/>
            <person name="Priest M."/>
            <person name="Roberts A."/>
            <person name="Saif S."/>
            <person name="Shea T."/>
            <person name="Shenoy N."/>
            <person name="Sisk P."/>
            <person name="Stolte C."/>
            <person name="Sykes S."/>
            <person name="Yandava C."/>
            <person name="Wortman J."/>
            <person name="Nusbaum C."/>
            <person name="Birren B."/>
        </authorList>
    </citation>
    <scope>NUCLEOTIDE SEQUENCE</scope>
    <source>
        <strain evidence="3">ATCC 64411</strain>
    </source>
</reference>
<organism evidence="4 5">
    <name type="scientific">Magnaporthiopsis poae (strain ATCC 64411 / 73-15)</name>
    <name type="common">Kentucky bluegrass fungus</name>
    <name type="synonym">Magnaporthe poae</name>
    <dbReference type="NCBI Taxonomy" id="644358"/>
    <lineage>
        <taxon>Eukaryota</taxon>
        <taxon>Fungi</taxon>
        <taxon>Dikarya</taxon>
        <taxon>Ascomycota</taxon>
        <taxon>Pezizomycotina</taxon>
        <taxon>Sordariomycetes</taxon>
        <taxon>Sordariomycetidae</taxon>
        <taxon>Magnaporthales</taxon>
        <taxon>Magnaporthaceae</taxon>
        <taxon>Magnaporthiopsis</taxon>
    </lineage>
</organism>
<dbReference type="PANTHER" id="PTHR10696:SF54">
    <property type="entry name" value="FAMILY OXIDOREDUCTASE, PUTATIVE (AFU_ORTHOLOGUE AFUA_4G13850)-RELATED"/>
    <property type="match status" value="1"/>
</dbReference>
<feature type="domain" description="TauD/TfdA-like" evidence="2">
    <location>
        <begin position="100"/>
        <end position="347"/>
    </location>
</feature>
<evidence type="ECO:0000313" key="5">
    <source>
        <dbReference type="Proteomes" id="UP000011715"/>
    </source>
</evidence>
<gene>
    <name evidence="3" type="ORF">MAPG_03762</name>
</gene>
<sequence length="420" mass="46271">MAPAAAAVAAATATPEPLYYVSARETDTFLSRLSTWEPAPTAPDDLGRSGFPSSLRSPLVWKGAEVSAREGEWLAVLSGQDVEKIEDGLAHFRGLGLDPPAISPETFPLPADLRARLDGISATCHDGIGFVVLRGLDPEKYSEDDNALIFMGISAHVATVRAFQDRKRTQVLCHVVNAAVNMAKEKVTSPGFTDGAMSFHNDEGEILALYVRDGAETGGRTQIASGWNLYNVLAGKRPDIIKKLAENWVLDSFQDYSEHPAWAAPCMHVKDGKVMFTFSRYPLTGFGPNRKRNKALPPVSEAQIEALNAVEVLAKQDAFALPTRKGDVVYMNNLALLHGREQFTEKQQQEQKDEKDKKAFTQRHLLKLCLRDPARSWAAPTSLLPVWERIYGNNRADGSREEHCCLQYAPGQESLWARNG</sequence>
<keyword evidence="5" id="KW-1185">Reference proteome</keyword>
<evidence type="ECO:0000313" key="4">
    <source>
        <dbReference type="EnsemblFungi" id="MAPG_03762T0"/>
    </source>
</evidence>
<dbReference type="Gene3D" id="3.60.130.10">
    <property type="entry name" value="Clavaminate synthase-like"/>
    <property type="match status" value="1"/>
</dbReference>
<dbReference type="OrthoDB" id="272271at2759"/>
<accession>A0A0C4DUW7</accession>
<dbReference type="Pfam" id="PF02668">
    <property type="entry name" value="TauD"/>
    <property type="match status" value="1"/>
</dbReference>
<evidence type="ECO:0000259" key="2">
    <source>
        <dbReference type="Pfam" id="PF02668"/>
    </source>
</evidence>
<dbReference type="Proteomes" id="UP000011715">
    <property type="component" value="Unassembled WGS sequence"/>
</dbReference>
<dbReference type="InterPro" id="IPR003819">
    <property type="entry name" value="TauD/TfdA-like"/>
</dbReference>
<dbReference type="OMA" id="RDSTNAW"/>
<dbReference type="AlphaFoldDB" id="A0A0C4DUW7"/>
<keyword evidence="1" id="KW-0560">Oxidoreductase</keyword>
<dbReference type="GO" id="GO:0016491">
    <property type="term" value="F:oxidoreductase activity"/>
    <property type="evidence" value="ECO:0007669"/>
    <property type="project" value="UniProtKB-KW"/>
</dbReference>
<protein>
    <recommendedName>
        <fullName evidence="2">TauD/TfdA-like domain-containing protein</fullName>
    </recommendedName>
</protein>
<dbReference type="EnsemblFungi" id="MAPG_03762T0">
    <property type="protein sequence ID" value="MAPG_03762T0"/>
    <property type="gene ID" value="MAPG_03762"/>
</dbReference>
<reference evidence="4" key="4">
    <citation type="journal article" date="2015" name="G3 (Bethesda)">
        <title>Genome sequences of three phytopathogenic species of the Magnaporthaceae family of fungi.</title>
        <authorList>
            <person name="Okagaki L.H."/>
            <person name="Nunes C.C."/>
            <person name="Sailsbery J."/>
            <person name="Clay B."/>
            <person name="Brown D."/>
            <person name="John T."/>
            <person name="Oh Y."/>
            <person name="Young N."/>
            <person name="Fitzgerald M."/>
            <person name="Haas B.J."/>
            <person name="Zeng Q."/>
            <person name="Young S."/>
            <person name="Adiconis X."/>
            <person name="Fan L."/>
            <person name="Levin J.Z."/>
            <person name="Mitchell T.K."/>
            <person name="Okubara P.A."/>
            <person name="Farman M.L."/>
            <person name="Kohn L.M."/>
            <person name="Birren B."/>
            <person name="Ma L.-J."/>
            <person name="Dean R.A."/>
        </authorList>
    </citation>
    <scope>NUCLEOTIDE SEQUENCE</scope>
    <source>
        <strain evidence="4">ATCC 64411 / 73-15</strain>
    </source>
</reference>
<dbReference type="PANTHER" id="PTHR10696">
    <property type="entry name" value="GAMMA-BUTYROBETAINE HYDROXYLASE-RELATED"/>
    <property type="match status" value="1"/>
</dbReference>